<proteinExistence type="predicted"/>
<dbReference type="EMBL" id="BARV01007298">
    <property type="protein sequence ID" value="GAI06021.1"/>
    <property type="molecule type" value="Genomic_DNA"/>
</dbReference>
<keyword evidence="1" id="KW-0472">Membrane</keyword>
<protein>
    <submittedName>
        <fullName evidence="2">Uncharacterized protein</fullName>
    </submittedName>
</protein>
<reference evidence="2" key="1">
    <citation type="journal article" date="2014" name="Front. Microbiol.">
        <title>High frequency of phylogenetically diverse reductive dehalogenase-homologous genes in deep subseafloor sedimentary metagenomes.</title>
        <authorList>
            <person name="Kawai M."/>
            <person name="Futagami T."/>
            <person name="Toyoda A."/>
            <person name="Takaki Y."/>
            <person name="Nishi S."/>
            <person name="Hori S."/>
            <person name="Arai W."/>
            <person name="Tsubouchi T."/>
            <person name="Morono Y."/>
            <person name="Uchiyama I."/>
            <person name="Ito T."/>
            <person name="Fujiyama A."/>
            <person name="Inagaki F."/>
            <person name="Takami H."/>
        </authorList>
    </citation>
    <scope>NUCLEOTIDE SEQUENCE</scope>
    <source>
        <strain evidence="2">Expedition CK06-06</strain>
    </source>
</reference>
<feature type="non-terminal residue" evidence="2">
    <location>
        <position position="1"/>
    </location>
</feature>
<organism evidence="2">
    <name type="scientific">marine sediment metagenome</name>
    <dbReference type="NCBI Taxonomy" id="412755"/>
    <lineage>
        <taxon>unclassified sequences</taxon>
        <taxon>metagenomes</taxon>
        <taxon>ecological metagenomes</taxon>
    </lineage>
</organism>
<gene>
    <name evidence="2" type="ORF">S06H3_14888</name>
</gene>
<keyword evidence="1" id="KW-1133">Transmembrane helix</keyword>
<evidence type="ECO:0000313" key="2">
    <source>
        <dbReference type="EMBL" id="GAI06021.1"/>
    </source>
</evidence>
<comment type="caution">
    <text evidence="2">The sequence shown here is derived from an EMBL/GenBank/DDBJ whole genome shotgun (WGS) entry which is preliminary data.</text>
</comment>
<accession>X1LJM5</accession>
<evidence type="ECO:0000256" key="1">
    <source>
        <dbReference type="SAM" id="Phobius"/>
    </source>
</evidence>
<keyword evidence="1" id="KW-0812">Transmembrane</keyword>
<name>X1LJM5_9ZZZZ</name>
<feature type="transmembrane region" description="Helical" evidence="1">
    <location>
        <begin position="160"/>
        <end position="183"/>
    </location>
</feature>
<sequence>AVIIVLVSFTTVVGFQSVKSTSAINSPLFSVRSKRTIDEDSKDLACDYIGKGKPTPIMTTKGDSRTALLQKVANVIKRMDDKTFNCFLDLVTNRLQQKPNVNDETISEIVTLLEQLRNEQVKPENYMMFQKIGSGNGYSTYCVTYCSGTVCPTESGPLCWVTLYVIMVFILILDILEDIWFILNHSFTVSSG</sequence>
<dbReference type="AlphaFoldDB" id="X1LJM5"/>